<dbReference type="Pfam" id="PF10326">
    <property type="entry name" value="7TM_GPCR_Str"/>
    <property type="match status" value="1"/>
</dbReference>
<feature type="transmembrane region" description="Helical" evidence="1">
    <location>
        <begin position="29"/>
        <end position="52"/>
    </location>
</feature>
<sequence>MPLLAHLFVYRLIAAKWPHHINFYNAKSCFLLVVLTIGIESSLWFFNCYFNYDADTEMANFVKPFLDRNFPGEGQGFIGALYYNSNGEFRLRPFLGSMGFNTIMSICMSVIVFCSFSIVTHFRKELRGSCTNSISLCCETAPMFLI</sequence>
<reference evidence="3" key="1">
    <citation type="submission" date="2022-10" db="EMBL/GenBank/DDBJ databases">
        <title>Genome assembly of Pristionchus species.</title>
        <authorList>
            <person name="Yoshida K."/>
            <person name="Sommer R.J."/>
        </authorList>
    </citation>
    <scope>NUCLEOTIDE SEQUENCE [LARGE SCALE GENOMIC DNA]</scope>
    <source>
        <strain evidence="3">RS5460</strain>
    </source>
</reference>
<accession>A0AAN5I0E2</accession>
<evidence type="ECO:0000313" key="3">
    <source>
        <dbReference type="Proteomes" id="UP001328107"/>
    </source>
</evidence>
<comment type="caution">
    <text evidence="2">The sequence shown here is derived from an EMBL/GenBank/DDBJ whole genome shotgun (WGS) entry which is preliminary data.</text>
</comment>
<evidence type="ECO:0000313" key="2">
    <source>
        <dbReference type="EMBL" id="GMR46771.1"/>
    </source>
</evidence>
<keyword evidence="1" id="KW-0812">Transmembrane</keyword>
<keyword evidence="1" id="KW-0472">Membrane</keyword>
<dbReference type="PANTHER" id="PTHR22943">
    <property type="entry name" value="7-TRANSMEMBRANE DOMAIN RECEPTOR C.ELEGANS"/>
    <property type="match status" value="1"/>
</dbReference>
<feature type="transmembrane region" description="Helical" evidence="1">
    <location>
        <begin position="98"/>
        <end position="119"/>
    </location>
</feature>
<proteinExistence type="predicted"/>
<name>A0AAN5I0E2_9BILA</name>
<dbReference type="InterPro" id="IPR019428">
    <property type="entry name" value="7TM_GPCR_serpentine_rcpt_Str"/>
</dbReference>
<keyword evidence="1" id="KW-1133">Transmembrane helix</keyword>
<protein>
    <recommendedName>
        <fullName evidence="4">G protein-coupled receptor</fullName>
    </recommendedName>
</protein>
<dbReference type="EMBL" id="BTRK01000004">
    <property type="protein sequence ID" value="GMR46771.1"/>
    <property type="molecule type" value="Genomic_DNA"/>
</dbReference>
<dbReference type="AlphaFoldDB" id="A0AAN5I0E2"/>
<organism evidence="2 3">
    <name type="scientific">Pristionchus mayeri</name>
    <dbReference type="NCBI Taxonomy" id="1317129"/>
    <lineage>
        <taxon>Eukaryota</taxon>
        <taxon>Metazoa</taxon>
        <taxon>Ecdysozoa</taxon>
        <taxon>Nematoda</taxon>
        <taxon>Chromadorea</taxon>
        <taxon>Rhabditida</taxon>
        <taxon>Rhabditina</taxon>
        <taxon>Diplogasteromorpha</taxon>
        <taxon>Diplogasteroidea</taxon>
        <taxon>Neodiplogasteridae</taxon>
        <taxon>Pristionchus</taxon>
    </lineage>
</organism>
<gene>
    <name evidence="2" type="ORF">PMAYCL1PPCAC_16966</name>
</gene>
<evidence type="ECO:0000256" key="1">
    <source>
        <dbReference type="SAM" id="Phobius"/>
    </source>
</evidence>
<keyword evidence="3" id="KW-1185">Reference proteome</keyword>
<evidence type="ECO:0008006" key="4">
    <source>
        <dbReference type="Google" id="ProtNLM"/>
    </source>
</evidence>
<dbReference type="Proteomes" id="UP001328107">
    <property type="component" value="Unassembled WGS sequence"/>
</dbReference>
<dbReference type="PANTHER" id="PTHR22943:SF248">
    <property type="entry name" value="SEVEN TM RECEPTOR"/>
    <property type="match status" value="1"/>
</dbReference>